<dbReference type="Pfam" id="PF00149">
    <property type="entry name" value="Metallophos"/>
    <property type="match status" value="1"/>
</dbReference>
<dbReference type="RefSeq" id="WP_043075229.1">
    <property type="nucleotide sequence ID" value="NZ_BPQZ01000003.1"/>
</dbReference>
<organism evidence="2 3">
    <name type="scientific">Methylobacterium tardum</name>
    <dbReference type="NCBI Taxonomy" id="374432"/>
    <lineage>
        <taxon>Bacteria</taxon>
        <taxon>Pseudomonadati</taxon>
        <taxon>Pseudomonadota</taxon>
        <taxon>Alphaproteobacteria</taxon>
        <taxon>Hyphomicrobiales</taxon>
        <taxon>Methylobacteriaceae</taxon>
        <taxon>Methylobacterium</taxon>
    </lineage>
</organism>
<name>A0AA37WVV4_9HYPH</name>
<keyword evidence="3" id="KW-1185">Reference proteome</keyword>
<comment type="caution">
    <text evidence="2">The sequence shown here is derived from an EMBL/GenBank/DDBJ whole genome shotgun (WGS) entry which is preliminary data.</text>
</comment>
<dbReference type="PANTHER" id="PTHR37844:SF2">
    <property type="entry name" value="SER_THR PROTEIN PHOSPHATASE SUPERFAMILY (AFU_ORTHOLOGUE AFUA_1G14840)"/>
    <property type="match status" value="1"/>
</dbReference>
<feature type="domain" description="Calcineurin-like phosphoesterase" evidence="1">
    <location>
        <begin position="1"/>
        <end position="224"/>
    </location>
</feature>
<accession>A0AA37WVV4</accession>
<dbReference type="Gene3D" id="3.60.21.10">
    <property type="match status" value="1"/>
</dbReference>
<dbReference type="EMBL" id="BSPL01000023">
    <property type="protein sequence ID" value="GLS72763.1"/>
    <property type="molecule type" value="Genomic_DNA"/>
</dbReference>
<evidence type="ECO:0000313" key="2">
    <source>
        <dbReference type="EMBL" id="GLS72763.1"/>
    </source>
</evidence>
<dbReference type="Proteomes" id="UP001157440">
    <property type="component" value="Unassembled WGS sequence"/>
</dbReference>
<dbReference type="PANTHER" id="PTHR37844">
    <property type="entry name" value="SER/THR PROTEIN PHOSPHATASE SUPERFAMILY (AFU_ORTHOLOGUE AFUA_1G14840)"/>
    <property type="match status" value="1"/>
</dbReference>
<dbReference type="InterPro" id="IPR004843">
    <property type="entry name" value="Calcineurin-like_PHP"/>
</dbReference>
<gene>
    <name evidence="2" type="ORF">GCM10007890_47780</name>
</gene>
<protein>
    <submittedName>
        <fullName evidence="2">Phosphatase</fullName>
    </submittedName>
</protein>
<dbReference type="InterPro" id="IPR029052">
    <property type="entry name" value="Metallo-depent_PP-like"/>
</dbReference>
<dbReference type="SUPFAM" id="SSF56300">
    <property type="entry name" value="Metallo-dependent phosphatases"/>
    <property type="match status" value="1"/>
</dbReference>
<dbReference type="AlphaFoldDB" id="A0AA37WVV4"/>
<proteinExistence type="predicted"/>
<evidence type="ECO:0000259" key="1">
    <source>
        <dbReference type="Pfam" id="PF00149"/>
    </source>
</evidence>
<dbReference type="GO" id="GO:0016787">
    <property type="term" value="F:hydrolase activity"/>
    <property type="evidence" value="ECO:0007669"/>
    <property type="project" value="InterPro"/>
</dbReference>
<evidence type="ECO:0000313" key="3">
    <source>
        <dbReference type="Proteomes" id="UP001157440"/>
    </source>
</evidence>
<reference evidence="3" key="1">
    <citation type="journal article" date="2019" name="Int. J. Syst. Evol. Microbiol.">
        <title>The Global Catalogue of Microorganisms (GCM) 10K type strain sequencing project: providing services to taxonomists for standard genome sequencing and annotation.</title>
        <authorList>
            <consortium name="The Broad Institute Genomics Platform"/>
            <consortium name="The Broad Institute Genome Sequencing Center for Infectious Disease"/>
            <person name="Wu L."/>
            <person name="Ma J."/>
        </authorList>
    </citation>
    <scope>NUCLEOTIDE SEQUENCE [LARGE SCALE GENOMIC DNA]</scope>
    <source>
        <strain evidence="3">NBRC 103632</strain>
    </source>
</reference>
<sequence length="260" mass="28491">MRLWILSDLHRDMGVPWTPEAIPEADVAVVAGDVGEGIETSLDWLARTIRPHMRVVFVAGNHEYYRSCRPDALAAGRIAAARSGVDFLEDEATWIGDVAFAGCTLWTDYRLDGDGRVASSMDDARRMLADHRRIDRARRPAAMPFRPEDAAAVHRASRARLESLALDRAWTLARARVVVTHHAPAAASLDPAFAGRPLNPAFASRLEGTIGRLGAAVWVHGHVHASRDHVVGRTRVVCNPKGYGRENRAFDPALVLDATT</sequence>